<feature type="domain" description="CzcB-like barrel-sandwich hybrid" evidence="4">
    <location>
        <begin position="62"/>
        <end position="199"/>
    </location>
</feature>
<gene>
    <name evidence="5" type="ORF">LHGZ1_0083</name>
</gene>
<feature type="signal peptide" evidence="2">
    <location>
        <begin position="1"/>
        <end position="23"/>
    </location>
</feature>
<protein>
    <submittedName>
        <fullName evidence="5">RND transporter</fullName>
    </submittedName>
</protein>
<dbReference type="RefSeq" id="WP_161493454.1">
    <property type="nucleotide sequence ID" value="NZ_CP022115.1"/>
</dbReference>
<feature type="chain" id="PRO_5012580353" evidence="2">
    <location>
        <begin position="24"/>
        <end position="372"/>
    </location>
</feature>
<reference evidence="6" key="1">
    <citation type="submission" date="2017-06" db="EMBL/GenBank/DDBJ databases">
        <title>Whole genome sequence of Laribacter hongkongensis LHGZ1.</title>
        <authorList>
            <person name="Chen D."/>
            <person name="Wu H."/>
            <person name="Chen J."/>
        </authorList>
    </citation>
    <scope>NUCLEOTIDE SEQUENCE [LARGE SCALE GENOMIC DNA]</scope>
    <source>
        <strain evidence="6">LHGZ1</strain>
    </source>
</reference>
<dbReference type="InterPro" id="IPR006143">
    <property type="entry name" value="RND_pump_MFP"/>
</dbReference>
<dbReference type="InterPro" id="IPR058647">
    <property type="entry name" value="BSH_CzcB-like"/>
</dbReference>
<dbReference type="NCBIfam" id="TIGR01730">
    <property type="entry name" value="RND_mfp"/>
    <property type="match status" value="1"/>
</dbReference>
<evidence type="ECO:0000256" key="1">
    <source>
        <dbReference type="ARBA" id="ARBA00009477"/>
    </source>
</evidence>
<dbReference type="Pfam" id="PF25973">
    <property type="entry name" value="BSH_CzcB"/>
    <property type="match status" value="1"/>
</dbReference>
<evidence type="ECO:0000256" key="2">
    <source>
        <dbReference type="SAM" id="SignalP"/>
    </source>
</evidence>
<comment type="similarity">
    <text evidence="1">Belongs to the membrane fusion protein (MFP) (TC 8.A.1) family.</text>
</comment>
<name>A0A248LEL3_9NEIS</name>
<keyword evidence="2" id="KW-0732">Signal</keyword>
<dbReference type="Gene3D" id="2.40.30.170">
    <property type="match status" value="1"/>
</dbReference>
<dbReference type="Gene3D" id="1.10.287.470">
    <property type="entry name" value="Helix hairpin bin"/>
    <property type="match status" value="1"/>
</dbReference>
<evidence type="ECO:0000259" key="4">
    <source>
        <dbReference type="Pfam" id="PF25973"/>
    </source>
</evidence>
<dbReference type="PANTHER" id="PTHR30469:SF38">
    <property type="entry name" value="HLYD FAMILY SECRETION PROTEIN"/>
    <property type="match status" value="1"/>
</dbReference>
<dbReference type="PANTHER" id="PTHR30469">
    <property type="entry name" value="MULTIDRUG RESISTANCE PROTEIN MDTA"/>
    <property type="match status" value="1"/>
</dbReference>
<dbReference type="EMBL" id="CP022115">
    <property type="protein sequence ID" value="ASJ22914.1"/>
    <property type="molecule type" value="Genomic_DNA"/>
</dbReference>
<dbReference type="AlphaFoldDB" id="A0A248LEL3"/>
<accession>A0A248LEL3</accession>
<evidence type="ECO:0000313" key="5">
    <source>
        <dbReference type="EMBL" id="ASJ22914.1"/>
    </source>
</evidence>
<organism evidence="5 6">
    <name type="scientific">Laribacter hongkongensis</name>
    <dbReference type="NCBI Taxonomy" id="168471"/>
    <lineage>
        <taxon>Bacteria</taxon>
        <taxon>Pseudomonadati</taxon>
        <taxon>Pseudomonadota</taxon>
        <taxon>Betaproteobacteria</taxon>
        <taxon>Neisseriales</taxon>
        <taxon>Aquaspirillaceae</taxon>
        <taxon>Laribacter</taxon>
    </lineage>
</organism>
<sequence length="372" mass="38080">MPRILPLACLTFLLAACSGPSDTGPAAKGPPPVTVSLTTAASTPVETRVRALAMVEATHAPQVVAEVTGRVTEVLADVGDTVKAGQPLARLDARDVSASRVSADAEVARLTALADQASRDLRRGRELAQQGFISPSAVDDLVAKSHAASELLSAGRAKAGQARNDEDRAIVRAPIAGRVDARLVAVGDWAAAGKGLFVVNGRQGGLRLRVGLAGRDPRSVQPGQIVRLVTDAGDTLEVPIGEVRPAVDSGSGAIEAIAPLPDTRALTAGQSVGADVVLAQREAITVPRIAVVDRPQGQVVYLASADRNSVSVRPVKTGTVQDDRIEILEGLKAGDTVVADGAGFLTDKARIRVPAPAKAAAAGPAARAEATK</sequence>
<dbReference type="InterPro" id="IPR058627">
    <property type="entry name" value="MdtA-like_C"/>
</dbReference>
<evidence type="ECO:0000313" key="6">
    <source>
        <dbReference type="Proteomes" id="UP000197424"/>
    </source>
</evidence>
<dbReference type="Gene3D" id="2.40.50.100">
    <property type="match status" value="1"/>
</dbReference>
<dbReference type="GO" id="GO:1990281">
    <property type="term" value="C:efflux pump complex"/>
    <property type="evidence" value="ECO:0007669"/>
    <property type="project" value="TreeGrafter"/>
</dbReference>
<dbReference type="Pfam" id="PF25967">
    <property type="entry name" value="RND-MFP_C"/>
    <property type="match status" value="1"/>
</dbReference>
<proteinExistence type="inferred from homology"/>
<evidence type="ECO:0000259" key="3">
    <source>
        <dbReference type="Pfam" id="PF25967"/>
    </source>
</evidence>
<dbReference type="SUPFAM" id="SSF111369">
    <property type="entry name" value="HlyD-like secretion proteins"/>
    <property type="match status" value="1"/>
</dbReference>
<dbReference type="Gene3D" id="2.40.420.20">
    <property type="match status" value="1"/>
</dbReference>
<dbReference type="GO" id="GO:0015562">
    <property type="term" value="F:efflux transmembrane transporter activity"/>
    <property type="evidence" value="ECO:0007669"/>
    <property type="project" value="TreeGrafter"/>
</dbReference>
<dbReference type="Proteomes" id="UP000197424">
    <property type="component" value="Chromosome"/>
</dbReference>
<feature type="domain" description="Multidrug resistance protein MdtA-like C-terminal permuted SH3" evidence="3">
    <location>
        <begin position="283"/>
        <end position="342"/>
    </location>
</feature>
<dbReference type="PROSITE" id="PS51257">
    <property type="entry name" value="PROKAR_LIPOPROTEIN"/>
    <property type="match status" value="1"/>
</dbReference>